<organism evidence="1 2">
    <name type="scientific">Kitasatospora paracochleata</name>
    <dbReference type="NCBI Taxonomy" id="58354"/>
    <lineage>
        <taxon>Bacteria</taxon>
        <taxon>Bacillati</taxon>
        <taxon>Actinomycetota</taxon>
        <taxon>Actinomycetes</taxon>
        <taxon>Kitasatosporales</taxon>
        <taxon>Streptomycetaceae</taxon>
        <taxon>Kitasatospora</taxon>
    </lineage>
</organism>
<dbReference type="EMBL" id="JAMZDX010000002">
    <property type="protein sequence ID" value="MCP2308277.1"/>
    <property type="molecule type" value="Genomic_DNA"/>
</dbReference>
<dbReference type="RefSeq" id="WP_253794859.1">
    <property type="nucleotide sequence ID" value="NZ_BAAAUB010000136.1"/>
</dbReference>
<accession>A0ABT1IT33</accession>
<name>A0ABT1IT33_9ACTN</name>
<keyword evidence="2" id="KW-1185">Reference proteome</keyword>
<dbReference type="Proteomes" id="UP001206483">
    <property type="component" value="Unassembled WGS sequence"/>
</dbReference>
<evidence type="ECO:0000313" key="2">
    <source>
        <dbReference type="Proteomes" id="UP001206483"/>
    </source>
</evidence>
<reference evidence="1 2" key="1">
    <citation type="submission" date="2022-06" db="EMBL/GenBank/DDBJ databases">
        <title>Sequencing the genomes of 1000 actinobacteria strains.</title>
        <authorList>
            <person name="Klenk H.-P."/>
        </authorList>
    </citation>
    <scope>NUCLEOTIDE SEQUENCE [LARGE SCALE GENOMIC DNA]</scope>
    <source>
        <strain evidence="1 2">DSM 41656</strain>
    </source>
</reference>
<sequence>MARLHQFHRDLGDHSVTVTVREGVTTEAMLLVDGREVGLQRFHGHGLQYAELSGELPDEPARPFTVHFDRGPQEDPALRCSLDLEGHRWPLPESP</sequence>
<proteinExistence type="predicted"/>
<evidence type="ECO:0000313" key="1">
    <source>
        <dbReference type="EMBL" id="MCP2308277.1"/>
    </source>
</evidence>
<protein>
    <submittedName>
        <fullName evidence="1">Uncharacterized protein</fullName>
    </submittedName>
</protein>
<gene>
    <name evidence="1" type="ORF">FHR36_001401</name>
</gene>
<comment type="caution">
    <text evidence="1">The sequence shown here is derived from an EMBL/GenBank/DDBJ whole genome shotgun (WGS) entry which is preliminary data.</text>
</comment>